<accession>A0A510E4H6</accession>
<gene>
    <name evidence="1" type="ORF">IC006_1896</name>
    <name evidence="2" type="ORF">IC007_1904</name>
</gene>
<dbReference type="EMBL" id="AP018930">
    <property type="protein sequence ID" value="BBG27357.1"/>
    <property type="molecule type" value="Genomic_DNA"/>
</dbReference>
<protein>
    <submittedName>
        <fullName evidence="1">Uncharacterized protein</fullName>
    </submittedName>
</protein>
<evidence type="ECO:0000313" key="1">
    <source>
        <dbReference type="EMBL" id="BBG24569.1"/>
    </source>
</evidence>
<dbReference type="AlphaFoldDB" id="A0A510DWJ7"/>
<reference evidence="4" key="1">
    <citation type="submission" date="2018-09" db="EMBL/GenBank/DDBJ databases">
        <title>Complete Genome Sequencing of Sulfolobus sp. JCM 16834.</title>
        <authorList>
            <person name="Kato S."/>
            <person name="Itoh T."/>
            <person name="Ohkuma M."/>
        </authorList>
    </citation>
    <scope>NUCLEOTIDE SEQUENCE [LARGE SCALE GENOMIC DNA]</scope>
    <source>
        <strain evidence="4">IC-007</strain>
    </source>
</reference>
<accession>A0A510DWJ7</accession>
<name>A0A510DWJ7_9CREN</name>
<dbReference type="EMBL" id="AP018929">
    <property type="protein sequence ID" value="BBG24569.1"/>
    <property type="molecule type" value="Genomic_DNA"/>
</dbReference>
<dbReference type="OrthoDB" id="36755at2157"/>
<proteinExistence type="predicted"/>
<evidence type="ECO:0000313" key="4">
    <source>
        <dbReference type="Proteomes" id="UP000325030"/>
    </source>
</evidence>
<dbReference type="Proteomes" id="UP000322983">
    <property type="component" value="Chromosome"/>
</dbReference>
<dbReference type="Proteomes" id="UP000325030">
    <property type="component" value="Chromosome"/>
</dbReference>
<reference evidence="1 3" key="2">
    <citation type="journal article" date="2020" name="Int. J. Syst. Evol. Microbiol.">
        <title>Sulfuracidifex tepidarius gen. nov., sp. nov. and transfer of Sulfolobus metallicus Huber and Stetter 1992 to the genus Sulfuracidifex as Sulfuracidifex metallicus comb. nov.</title>
        <authorList>
            <person name="Itoh T."/>
            <person name="Miura T."/>
            <person name="Sakai H.D."/>
            <person name="Kato S."/>
            <person name="Ohkuma M."/>
            <person name="Takashina T."/>
        </authorList>
    </citation>
    <scope>NUCLEOTIDE SEQUENCE [LARGE SCALE GENOMIC DNA]</scope>
    <source>
        <strain evidence="1 3">IC-006</strain>
        <strain evidence="2">IC-007</strain>
    </source>
</reference>
<sequence length="298" mass="34119">MILSNAVIGGGLTGLLISVNRGYTVIEEQPHVGGVLSTFQLDNISLTLAVPLVNTRLDFLEQYGARFRQIKFDISINKEKYFAAKICPFCDEIPDWLFPKSENMFLIENVSTVLSNIEKKVHIMKDSAKIIDKKGILTKYHGLIQIEGDIINTTSIRLFLRDRGKDVSNLKYNNALLSVFISKKKADQNFINLEGGSSTSFSHVYHINDFPSAGLSSIYVYSFFDIKDKIIDIYRLLSDLRREKILNYEDIISQRSKVISEAILYGSPENTEDYIFEGRLGRWRNYSIEQIVEKYSHY</sequence>
<evidence type="ECO:0000313" key="2">
    <source>
        <dbReference type="EMBL" id="BBG27357.1"/>
    </source>
</evidence>
<organism evidence="1 3">
    <name type="scientific">Sulfuracidifex tepidarius</name>
    <dbReference type="NCBI Taxonomy" id="1294262"/>
    <lineage>
        <taxon>Archaea</taxon>
        <taxon>Thermoproteota</taxon>
        <taxon>Thermoprotei</taxon>
        <taxon>Sulfolobales</taxon>
        <taxon>Sulfolobaceae</taxon>
        <taxon>Sulfuracidifex</taxon>
    </lineage>
</organism>
<dbReference type="GeneID" id="41718238"/>
<keyword evidence="3" id="KW-1185">Reference proteome</keyword>
<dbReference type="KEGG" id="step:IC006_1896"/>
<evidence type="ECO:0000313" key="3">
    <source>
        <dbReference type="Proteomes" id="UP000322983"/>
    </source>
</evidence>
<dbReference type="RefSeq" id="WP_054844838.1">
    <property type="nucleotide sequence ID" value="NZ_AP018929.1"/>
</dbReference>
<dbReference type="STRING" id="1294262.GCA_001316085_00106"/>